<sequence length="203" mass="22642">MLTTRILILLISLSLLSSCSKDEVFDPELGDQNYKGEMRNFVIGLSEYAKKSSTNFIVIPQNGIELVTQDGEPNWSLAQKYLAAIDGNGQEDLFYGYDEDDKATPTSESNRLIQYLNISKQAGNSILASDYCSSAANINNSFSKNDQNGFISFASTERELNIIPKVAIHQENKNNISKLSEAKNFLYLINPSKFSSKQALYKL</sequence>
<evidence type="ECO:0000313" key="2">
    <source>
        <dbReference type="Proteomes" id="UP000614460"/>
    </source>
</evidence>
<keyword evidence="2" id="KW-1185">Reference proteome</keyword>
<name>A0A8H9KTJ1_9SPHI</name>
<accession>A0A8H9KTJ1</accession>
<dbReference type="Proteomes" id="UP000614460">
    <property type="component" value="Unassembled WGS sequence"/>
</dbReference>
<proteinExistence type="predicted"/>
<protein>
    <submittedName>
        <fullName evidence="1">Uncharacterized protein</fullName>
    </submittedName>
</protein>
<dbReference type="PRINTS" id="PR01545">
    <property type="entry name" value="THEMAYE10DUF"/>
</dbReference>
<gene>
    <name evidence="1" type="ORF">GCM10011516_09360</name>
</gene>
<dbReference type="EMBL" id="BMKM01000001">
    <property type="protein sequence ID" value="GGE13626.1"/>
    <property type="molecule type" value="Genomic_DNA"/>
</dbReference>
<comment type="caution">
    <text evidence="1">The sequence shown here is derived from an EMBL/GenBank/DDBJ whole genome shotgun (WGS) entry which is preliminary data.</text>
</comment>
<dbReference type="AlphaFoldDB" id="A0A8H9KTJ1"/>
<dbReference type="InterPro" id="IPR013785">
    <property type="entry name" value="Aldolase_TIM"/>
</dbReference>
<evidence type="ECO:0000313" key="1">
    <source>
        <dbReference type="EMBL" id="GGE13626.1"/>
    </source>
</evidence>
<organism evidence="1 2">
    <name type="scientific">Sphingobacterium cellulitidis</name>
    <dbReference type="NCBI Taxonomy" id="1768011"/>
    <lineage>
        <taxon>Bacteria</taxon>
        <taxon>Pseudomonadati</taxon>
        <taxon>Bacteroidota</taxon>
        <taxon>Sphingobacteriia</taxon>
        <taxon>Sphingobacteriales</taxon>
        <taxon>Sphingobacteriaceae</taxon>
        <taxon>Sphingobacterium</taxon>
    </lineage>
</organism>
<dbReference type="PROSITE" id="PS51257">
    <property type="entry name" value="PROKAR_LIPOPROTEIN"/>
    <property type="match status" value="1"/>
</dbReference>
<dbReference type="Gene3D" id="3.20.20.70">
    <property type="entry name" value="Aldolase class I"/>
    <property type="match status" value="1"/>
</dbReference>
<reference evidence="1" key="1">
    <citation type="journal article" date="2014" name="Int. J. Syst. Evol. Microbiol.">
        <title>Complete genome sequence of Corynebacterium casei LMG S-19264T (=DSM 44701T), isolated from a smear-ripened cheese.</title>
        <authorList>
            <consortium name="US DOE Joint Genome Institute (JGI-PGF)"/>
            <person name="Walter F."/>
            <person name="Albersmeier A."/>
            <person name="Kalinowski J."/>
            <person name="Ruckert C."/>
        </authorList>
    </citation>
    <scope>NUCLEOTIDE SEQUENCE</scope>
    <source>
        <strain evidence="1">CGMCC 1.15966</strain>
    </source>
</reference>
<reference evidence="1" key="2">
    <citation type="submission" date="2020-09" db="EMBL/GenBank/DDBJ databases">
        <authorList>
            <person name="Sun Q."/>
            <person name="Zhou Y."/>
        </authorList>
    </citation>
    <scope>NUCLEOTIDE SEQUENCE</scope>
    <source>
        <strain evidence="1">CGMCC 1.15966</strain>
    </source>
</reference>
<dbReference type="RefSeq" id="WP_220476581.1">
    <property type="nucleotide sequence ID" value="NZ_BMKM01000001.1"/>
</dbReference>
<dbReference type="InterPro" id="IPR016062">
    <property type="entry name" value="TM1410-rel"/>
</dbReference>